<evidence type="ECO:0000256" key="2">
    <source>
        <dbReference type="ARBA" id="ARBA00010701"/>
    </source>
</evidence>
<dbReference type="GO" id="GO:0017171">
    <property type="term" value="F:serine hydrolase activity"/>
    <property type="evidence" value="ECO:0007669"/>
    <property type="project" value="TreeGrafter"/>
</dbReference>
<dbReference type="SUPFAM" id="SSF53474">
    <property type="entry name" value="alpha/beta-Hydrolases"/>
    <property type="match status" value="1"/>
</dbReference>
<keyword evidence="8" id="KW-1185">Reference proteome</keyword>
<organism evidence="7 8">
    <name type="scientific">Chironomus riparius</name>
    <dbReference type="NCBI Taxonomy" id="315576"/>
    <lineage>
        <taxon>Eukaryota</taxon>
        <taxon>Metazoa</taxon>
        <taxon>Ecdysozoa</taxon>
        <taxon>Arthropoda</taxon>
        <taxon>Hexapoda</taxon>
        <taxon>Insecta</taxon>
        <taxon>Pterygota</taxon>
        <taxon>Neoptera</taxon>
        <taxon>Endopterygota</taxon>
        <taxon>Diptera</taxon>
        <taxon>Nematocera</taxon>
        <taxon>Chironomoidea</taxon>
        <taxon>Chironomidae</taxon>
        <taxon>Chironominae</taxon>
        <taxon>Chironomus</taxon>
    </lineage>
</organism>
<keyword evidence="3" id="KW-0964">Secreted</keyword>
<dbReference type="EMBL" id="OU895880">
    <property type="protein sequence ID" value="CAG9810610.1"/>
    <property type="molecule type" value="Genomic_DNA"/>
</dbReference>
<name>A0A9N9S6S4_9DIPT</name>
<feature type="domain" description="Lipase" evidence="6">
    <location>
        <begin position="46"/>
        <end position="338"/>
    </location>
</feature>
<evidence type="ECO:0000256" key="4">
    <source>
        <dbReference type="RuleBase" id="RU004262"/>
    </source>
</evidence>
<sequence length="352" mass="38813">MKLLFHCGLIFCAVSSVAEAFFDNNEVFGKNRQFIGVRVNEILEAKYPNLHLILVNPYNKSQTAAFTLQNLTTIYSNSWFNPTRNTVIYAFGFTKNIDDSLSQTILDAYVKRGGHNIIVIDWSAYNGVTVADYPAAIENMKVIGELVGARIAMTFRNFATLRFHLVGHSLGAHLVAYINRGIPKSFLTPQIPKIIGLDPAGPYMYNSSYNHHPLNASDASTVLVIHTDMIAFGAPVKCGTIDFYPNGGGKTEVQPGCPPLDFVDQFVATNFCSHQMAVYYYAESVANKGTNAFAATKCSSYDDFVAGKCRSRSQQMGYSAREYMTGDFYLQTNKIAPFDRGSLGVTYSSSTA</sequence>
<gene>
    <name evidence="7" type="ORF">CHIRRI_LOCUS13423</name>
</gene>
<dbReference type="InterPro" id="IPR000734">
    <property type="entry name" value="TAG_lipase"/>
</dbReference>
<comment type="similarity">
    <text evidence="2 4">Belongs to the AB hydrolase superfamily. Lipase family.</text>
</comment>
<dbReference type="OrthoDB" id="7784780at2759"/>
<dbReference type="Gene3D" id="3.40.50.1820">
    <property type="entry name" value="alpha/beta hydrolase"/>
    <property type="match status" value="1"/>
</dbReference>
<evidence type="ECO:0000256" key="1">
    <source>
        <dbReference type="ARBA" id="ARBA00004613"/>
    </source>
</evidence>
<feature type="signal peptide" evidence="5">
    <location>
        <begin position="1"/>
        <end position="20"/>
    </location>
</feature>
<keyword evidence="5" id="KW-0732">Signal</keyword>
<dbReference type="InterPro" id="IPR029058">
    <property type="entry name" value="AB_hydrolase_fold"/>
</dbReference>
<dbReference type="InterPro" id="IPR013818">
    <property type="entry name" value="Lipase"/>
</dbReference>
<dbReference type="AlphaFoldDB" id="A0A9N9S6S4"/>
<dbReference type="GO" id="GO:0016298">
    <property type="term" value="F:lipase activity"/>
    <property type="evidence" value="ECO:0007669"/>
    <property type="project" value="InterPro"/>
</dbReference>
<feature type="chain" id="PRO_5040228240" description="Lipase domain-containing protein" evidence="5">
    <location>
        <begin position="21"/>
        <end position="352"/>
    </location>
</feature>
<evidence type="ECO:0000256" key="3">
    <source>
        <dbReference type="ARBA" id="ARBA00022525"/>
    </source>
</evidence>
<dbReference type="GO" id="GO:0005615">
    <property type="term" value="C:extracellular space"/>
    <property type="evidence" value="ECO:0007669"/>
    <property type="project" value="TreeGrafter"/>
</dbReference>
<reference evidence="7" key="2">
    <citation type="submission" date="2022-10" db="EMBL/GenBank/DDBJ databases">
        <authorList>
            <consortium name="ENA_rothamsted_submissions"/>
            <consortium name="culmorum"/>
            <person name="King R."/>
        </authorList>
    </citation>
    <scope>NUCLEOTIDE SEQUENCE</scope>
</reference>
<evidence type="ECO:0000313" key="8">
    <source>
        <dbReference type="Proteomes" id="UP001153620"/>
    </source>
</evidence>
<proteinExistence type="inferred from homology"/>
<evidence type="ECO:0000259" key="6">
    <source>
        <dbReference type="Pfam" id="PF00151"/>
    </source>
</evidence>
<dbReference type="PRINTS" id="PR00821">
    <property type="entry name" value="TAGLIPASE"/>
</dbReference>
<reference evidence="7" key="1">
    <citation type="submission" date="2022-01" db="EMBL/GenBank/DDBJ databases">
        <authorList>
            <person name="King R."/>
        </authorList>
    </citation>
    <scope>NUCLEOTIDE SEQUENCE</scope>
</reference>
<protein>
    <recommendedName>
        <fullName evidence="6">Lipase domain-containing protein</fullName>
    </recommendedName>
</protein>
<dbReference type="Proteomes" id="UP001153620">
    <property type="component" value="Chromosome 4"/>
</dbReference>
<dbReference type="PANTHER" id="PTHR11610:SF37">
    <property type="entry name" value="GH01208P"/>
    <property type="match status" value="1"/>
</dbReference>
<evidence type="ECO:0000313" key="7">
    <source>
        <dbReference type="EMBL" id="CAG9810610.1"/>
    </source>
</evidence>
<dbReference type="GO" id="GO:0016042">
    <property type="term" value="P:lipid catabolic process"/>
    <property type="evidence" value="ECO:0007669"/>
    <property type="project" value="TreeGrafter"/>
</dbReference>
<accession>A0A9N9S6S4</accession>
<comment type="subcellular location">
    <subcellularLocation>
        <location evidence="1">Secreted</location>
    </subcellularLocation>
</comment>
<evidence type="ECO:0000256" key="5">
    <source>
        <dbReference type="SAM" id="SignalP"/>
    </source>
</evidence>
<dbReference type="PANTHER" id="PTHR11610">
    <property type="entry name" value="LIPASE"/>
    <property type="match status" value="1"/>
</dbReference>
<dbReference type="Pfam" id="PF00151">
    <property type="entry name" value="Lipase"/>
    <property type="match status" value="1"/>
</dbReference>